<accession>A0A0C9UJ85</accession>
<sequence length="91" mass="10228">MSANTTSSVAPDKAAKPPKDEILALDPNRADAIPSVAEKKPRKKWTEEETQMLVEGCNRWGVGNWKIILNDPTLRFDNRSPVDLKDRLVLE</sequence>
<keyword evidence="6" id="KW-1185">Reference proteome</keyword>
<evidence type="ECO:0000259" key="4">
    <source>
        <dbReference type="PROSITE" id="PS51294"/>
    </source>
</evidence>
<feature type="domain" description="Myb-like" evidence="3">
    <location>
        <begin position="37"/>
        <end position="87"/>
    </location>
</feature>
<evidence type="ECO:0000256" key="1">
    <source>
        <dbReference type="ARBA" id="ARBA00023242"/>
    </source>
</evidence>
<dbReference type="InterPro" id="IPR009057">
    <property type="entry name" value="Homeodomain-like_sf"/>
</dbReference>
<reference evidence="5 6" key="1">
    <citation type="submission" date="2014-06" db="EMBL/GenBank/DDBJ databases">
        <title>Evolutionary Origins and Diversification of the Mycorrhizal Mutualists.</title>
        <authorList>
            <consortium name="DOE Joint Genome Institute"/>
            <consortium name="Mycorrhizal Genomics Consortium"/>
            <person name="Kohler A."/>
            <person name="Kuo A."/>
            <person name="Nagy L.G."/>
            <person name="Floudas D."/>
            <person name="Copeland A."/>
            <person name="Barry K.W."/>
            <person name="Cichocki N."/>
            <person name="Veneault-Fourrey C."/>
            <person name="LaButti K."/>
            <person name="Lindquist E.A."/>
            <person name="Lipzen A."/>
            <person name="Lundell T."/>
            <person name="Morin E."/>
            <person name="Murat C."/>
            <person name="Riley R."/>
            <person name="Ohm R."/>
            <person name="Sun H."/>
            <person name="Tunlid A."/>
            <person name="Henrissat B."/>
            <person name="Grigoriev I.V."/>
            <person name="Hibbett D.S."/>
            <person name="Martin F."/>
        </authorList>
    </citation>
    <scope>NUCLEOTIDE SEQUENCE [LARGE SCALE GENOMIC DNA]</scope>
    <source>
        <strain evidence="5 6">SS14</strain>
    </source>
</reference>
<evidence type="ECO:0000256" key="2">
    <source>
        <dbReference type="SAM" id="MobiDB-lite"/>
    </source>
</evidence>
<proteinExistence type="predicted"/>
<feature type="compositionally biased region" description="Basic and acidic residues" evidence="2">
    <location>
        <begin position="13"/>
        <end position="22"/>
    </location>
</feature>
<name>A0A0C9UJ85_SPHS4</name>
<dbReference type="HOGENOM" id="CLU_2428470_0_0_1"/>
<dbReference type="PROSITE" id="PS50090">
    <property type="entry name" value="MYB_LIKE"/>
    <property type="match status" value="1"/>
</dbReference>
<dbReference type="PANTHER" id="PTHR46734:SF1">
    <property type="entry name" value="TELOMERIC REPEAT-BINDING FACTOR 1"/>
    <property type="match status" value="1"/>
</dbReference>
<dbReference type="AlphaFoldDB" id="A0A0C9UJ85"/>
<evidence type="ECO:0000313" key="6">
    <source>
        <dbReference type="Proteomes" id="UP000054279"/>
    </source>
</evidence>
<dbReference type="PROSITE" id="PS51294">
    <property type="entry name" value="HTH_MYB"/>
    <property type="match status" value="1"/>
</dbReference>
<organism evidence="5 6">
    <name type="scientific">Sphaerobolus stellatus (strain SS14)</name>
    <dbReference type="NCBI Taxonomy" id="990650"/>
    <lineage>
        <taxon>Eukaryota</taxon>
        <taxon>Fungi</taxon>
        <taxon>Dikarya</taxon>
        <taxon>Basidiomycota</taxon>
        <taxon>Agaricomycotina</taxon>
        <taxon>Agaricomycetes</taxon>
        <taxon>Phallomycetidae</taxon>
        <taxon>Geastrales</taxon>
        <taxon>Sphaerobolaceae</taxon>
        <taxon>Sphaerobolus</taxon>
    </lineage>
</organism>
<dbReference type="SUPFAM" id="SSF46689">
    <property type="entry name" value="Homeodomain-like"/>
    <property type="match status" value="1"/>
</dbReference>
<dbReference type="Pfam" id="PF00249">
    <property type="entry name" value="Myb_DNA-binding"/>
    <property type="match status" value="1"/>
</dbReference>
<feature type="domain" description="HTH myb-type" evidence="4">
    <location>
        <begin position="37"/>
        <end position="91"/>
    </location>
</feature>
<dbReference type="OrthoDB" id="608866at2759"/>
<dbReference type="InterPro" id="IPR052450">
    <property type="entry name" value="TRBD-Containing_Protein"/>
</dbReference>
<protein>
    <submittedName>
        <fullName evidence="5">Unplaced genomic scaffold SPHSTscaffold_346, whole genome shotgun sequence</fullName>
    </submittedName>
</protein>
<dbReference type="InterPro" id="IPR017930">
    <property type="entry name" value="Myb_dom"/>
</dbReference>
<dbReference type="Proteomes" id="UP000054279">
    <property type="component" value="Unassembled WGS sequence"/>
</dbReference>
<dbReference type="Gene3D" id="1.10.10.60">
    <property type="entry name" value="Homeodomain-like"/>
    <property type="match status" value="1"/>
</dbReference>
<dbReference type="EMBL" id="KN837421">
    <property type="protein sequence ID" value="KIJ25315.1"/>
    <property type="molecule type" value="Genomic_DNA"/>
</dbReference>
<evidence type="ECO:0000259" key="3">
    <source>
        <dbReference type="PROSITE" id="PS50090"/>
    </source>
</evidence>
<keyword evidence="1" id="KW-0539">Nucleus</keyword>
<dbReference type="InterPro" id="IPR001005">
    <property type="entry name" value="SANT/Myb"/>
</dbReference>
<dbReference type="CDD" id="cd11660">
    <property type="entry name" value="SANT_TRF"/>
    <property type="match status" value="1"/>
</dbReference>
<dbReference type="PANTHER" id="PTHR46734">
    <property type="entry name" value="TELOMERIC REPEAT-BINDING FACTOR 1 TERF1"/>
    <property type="match status" value="1"/>
</dbReference>
<evidence type="ECO:0000313" key="5">
    <source>
        <dbReference type="EMBL" id="KIJ25315.1"/>
    </source>
</evidence>
<feature type="region of interest" description="Disordered" evidence="2">
    <location>
        <begin position="1"/>
        <end position="22"/>
    </location>
</feature>
<gene>
    <name evidence="5" type="ORF">M422DRAFT_193609</name>
</gene>